<dbReference type="EMBL" id="MN739752">
    <property type="protein sequence ID" value="QHT24944.1"/>
    <property type="molecule type" value="Genomic_DNA"/>
</dbReference>
<dbReference type="AlphaFoldDB" id="A0A6C0E7A4"/>
<evidence type="ECO:0000256" key="3">
    <source>
        <dbReference type="ARBA" id="ARBA00022801"/>
    </source>
</evidence>
<keyword evidence="1" id="KW-0540">Nuclease</keyword>
<proteinExistence type="predicted"/>
<dbReference type="InterPro" id="IPR018228">
    <property type="entry name" value="DNase_TatD-rel_CS"/>
</dbReference>
<feature type="compositionally biased region" description="Polar residues" evidence="4">
    <location>
        <begin position="1"/>
        <end position="16"/>
    </location>
</feature>
<evidence type="ECO:0000256" key="2">
    <source>
        <dbReference type="ARBA" id="ARBA00022723"/>
    </source>
</evidence>
<dbReference type="GO" id="GO:0046872">
    <property type="term" value="F:metal ion binding"/>
    <property type="evidence" value="ECO:0007669"/>
    <property type="project" value="UniProtKB-KW"/>
</dbReference>
<dbReference type="InterPro" id="IPR050891">
    <property type="entry name" value="TatD-type_Hydrolase"/>
</dbReference>
<dbReference type="InterPro" id="IPR001130">
    <property type="entry name" value="TatD-like"/>
</dbReference>
<feature type="region of interest" description="Disordered" evidence="4">
    <location>
        <begin position="1"/>
        <end position="84"/>
    </location>
</feature>
<accession>A0A6C0E7A4</accession>
<reference evidence="5" key="1">
    <citation type="journal article" date="2020" name="Nature">
        <title>Giant virus diversity and host interactions through global metagenomics.</title>
        <authorList>
            <person name="Schulz F."/>
            <person name="Roux S."/>
            <person name="Paez-Espino D."/>
            <person name="Jungbluth S."/>
            <person name="Walsh D.A."/>
            <person name="Denef V.J."/>
            <person name="McMahon K.D."/>
            <person name="Konstantinidis K.T."/>
            <person name="Eloe-Fadrosh E.A."/>
            <person name="Kyrpides N.C."/>
            <person name="Woyke T."/>
        </authorList>
    </citation>
    <scope>NUCLEOTIDE SEQUENCE</scope>
    <source>
        <strain evidence="5">GVMAG-M-3300023179-150</strain>
    </source>
</reference>
<dbReference type="Pfam" id="PF01026">
    <property type="entry name" value="TatD_DNase"/>
    <property type="match status" value="1"/>
</dbReference>
<keyword evidence="3" id="KW-0378">Hydrolase</keyword>
<organism evidence="5">
    <name type="scientific">viral metagenome</name>
    <dbReference type="NCBI Taxonomy" id="1070528"/>
    <lineage>
        <taxon>unclassified sequences</taxon>
        <taxon>metagenomes</taxon>
        <taxon>organismal metagenomes</taxon>
    </lineage>
</organism>
<evidence type="ECO:0000256" key="1">
    <source>
        <dbReference type="ARBA" id="ARBA00022722"/>
    </source>
</evidence>
<feature type="compositionally biased region" description="Low complexity" evidence="4">
    <location>
        <begin position="31"/>
        <end position="50"/>
    </location>
</feature>
<dbReference type="FunFam" id="3.20.20.140:FF:000005">
    <property type="entry name" value="TatD family hydrolase"/>
    <property type="match status" value="1"/>
</dbReference>
<name>A0A6C0E7A4_9ZZZZ</name>
<evidence type="ECO:0000256" key="4">
    <source>
        <dbReference type="SAM" id="MobiDB-lite"/>
    </source>
</evidence>
<dbReference type="SUPFAM" id="SSF51556">
    <property type="entry name" value="Metallo-dependent hydrolases"/>
    <property type="match status" value="1"/>
</dbReference>
<feature type="compositionally biased region" description="Basic and acidic residues" evidence="4">
    <location>
        <begin position="68"/>
        <end position="84"/>
    </location>
</feature>
<evidence type="ECO:0008006" key="6">
    <source>
        <dbReference type="Google" id="ProtNLM"/>
    </source>
</evidence>
<keyword evidence="2" id="KW-0479">Metal-binding</keyword>
<dbReference type="PANTHER" id="PTHR10060:SF15">
    <property type="entry name" value="DEOXYRIBONUCLEASE TATDN1"/>
    <property type="match status" value="1"/>
</dbReference>
<dbReference type="PROSITE" id="PS01091">
    <property type="entry name" value="TATD_3"/>
    <property type="match status" value="1"/>
</dbReference>
<dbReference type="Gene3D" id="3.20.20.140">
    <property type="entry name" value="Metal-dependent hydrolases"/>
    <property type="match status" value="1"/>
</dbReference>
<protein>
    <recommendedName>
        <fullName evidence="6">TatD related DNase</fullName>
    </recommendedName>
</protein>
<dbReference type="GO" id="GO:0008310">
    <property type="term" value="F:single-stranded DNA 3'-5' DNA exonuclease activity"/>
    <property type="evidence" value="ECO:0007669"/>
    <property type="project" value="TreeGrafter"/>
</dbReference>
<evidence type="ECO:0000313" key="5">
    <source>
        <dbReference type="EMBL" id="QHT24944.1"/>
    </source>
</evidence>
<dbReference type="InterPro" id="IPR032466">
    <property type="entry name" value="Metal_Hydrolase"/>
</dbReference>
<dbReference type="PANTHER" id="PTHR10060">
    <property type="entry name" value="TATD FAMILY DEOXYRIBONUCLEASE"/>
    <property type="match status" value="1"/>
</dbReference>
<dbReference type="GO" id="GO:0005829">
    <property type="term" value="C:cytosol"/>
    <property type="evidence" value="ECO:0007669"/>
    <property type="project" value="TreeGrafter"/>
</dbReference>
<dbReference type="CDD" id="cd01310">
    <property type="entry name" value="TatD_DNAse"/>
    <property type="match status" value="1"/>
</dbReference>
<sequence length="365" mass="40735">MSSWAQIASKNAKPSNVSQIVSPQVLPPQVSPQVPSQVPLPQASPQVPSQEKQVYSETSTKKKFVKPKPAEKEKPKPVEKQNKSKVDVLVPGNINKGVYLVDIGSNLTSPKFSGDVDNVIKRAKTVGVKKQIITGCTVKESQHALKIASRYPGEIYSTAGIHPHYANEYTPECIKDLTELASHPEVVAIGETGLDFFRNISTPEKQRESFKAHLELAFRLNKPLFLHQRDAHSEFMDVFQEVMTELKLSWTDLPPIVVHCFTGKSKELVEYIKVGFYIGITGFIGIKGRGDQLLNFLAHKVPLEKLMIETDAPYMKPNNAPKLASGHNEPCNLPYVAEIIAPLYDITEEEFWSITTKNAEKFFNI</sequence>